<evidence type="ECO:0000256" key="1">
    <source>
        <dbReference type="SAM" id="MobiDB-lite"/>
    </source>
</evidence>
<dbReference type="AlphaFoldDB" id="A0AAW2UVS2"/>
<name>A0AAW2UVS2_9LAMI</name>
<proteinExistence type="predicted"/>
<organism evidence="2">
    <name type="scientific">Sesamum latifolium</name>
    <dbReference type="NCBI Taxonomy" id="2727402"/>
    <lineage>
        <taxon>Eukaryota</taxon>
        <taxon>Viridiplantae</taxon>
        <taxon>Streptophyta</taxon>
        <taxon>Embryophyta</taxon>
        <taxon>Tracheophyta</taxon>
        <taxon>Spermatophyta</taxon>
        <taxon>Magnoliopsida</taxon>
        <taxon>eudicotyledons</taxon>
        <taxon>Gunneridae</taxon>
        <taxon>Pentapetalae</taxon>
        <taxon>asterids</taxon>
        <taxon>lamiids</taxon>
        <taxon>Lamiales</taxon>
        <taxon>Pedaliaceae</taxon>
        <taxon>Sesamum</taxon>
    </lineage>
</organism>
<accession>A0AAW2UVS2</accession>
<gene>
    <name evidence="2" type="ORF">Slati_3133600</name>
</gene>
<evidence type="ECO:0000313" key="2">
    <source>
        <dbReference type="EMBL" id="KAL0421107.1"/>
    </source>
</evidence>
<protein>
    <submittedName>
        <fullName evidence="2">Uncharacterized protein</fullName>
    </submittedName>
</protein>
<reference evidence="2" key="2">
    <citation type="journal article" date="2024" name="Plant">
        <title>Genomic evolution and insights into agronomic trait innovations of Sesamum species.</title>
        <authorList>
            <person name="Miao H."/>
            <person name="Wang L."/>
            <person name="Qu L."/>
            <person name="Liu H."/>
            <person name="Sun Y."/>
            <person name="Le M."/>
            <person name="Wang Q."/>
            <person name="Wei S."/>
            <person name="Zheng Y."/>
            <person name="Lin W."/>
            <person name="Duan Y."/>
            <person name="Cao H."/>
            <person name="Xiong S."/>
            <person name="Wang X."/>
            <person name="Wei L."/>
            <person name="Li C."/>
            <person name="Ma Q."/>
            <person name="Ju M."/>
            <person name="Zhao R."/>
            <person name="Li G."/>
            <person name="Mu C."/>
            <person name="Tian Q."/>
            <person name="Mei H."/>
            <person name="Zhang T."/>
            <person name="Gao T."/>
            <person name="Zhang H."/>
        </authorList>
    </citation>
    <scope>NUCLEOTIDE SEQUENCE</scope>
    <source>
        <strain evidence="2">KEN1</strain>
    </source>
</reference>
<feature type="region of interest" description="Disordered" evidence="1">
    <location>
        <begin position="85"/>
        <end position="116"/>
    </location>
</feature>
<dbReference type="EMBL" id="JACGWN010000011">
    <property type="protein sequence ID" value="KAL0421107.1"/>
    <property type="molecule type" value="Genomic_DNA"/>
</dbReference>
<comment type="caution">
    <text evidence="2">The sequence shown here is derived from an EMBL/GenBank/DDBJ whole genome shotgun (WGS) entry which is preliminary data.</text>
</comment>
<reference evidence="2" key="1">
    <citation type="submission" date="2020-06" db="EMBL/GenBank/DDBJ databases">
        <authorList>
            <person name="Li T."/>
            <person name="Hu X."/>
            <person name="Zhang T."/>
            <person name="Song X."/>
            <person name="Zhang H."/>
            <person name="Dai N."/>
            <person name="Sheng W."/>
            <person name="Hou X."/>
            <person name="Wei L."/>
        </authorList>
    </citation>
    <scope>NUCLEOTIDE SEQUENCE</scope>
    <source>
        <strain evidence="2">KEN1</strain>
        <tissue evidence="2">Leaf</tissue>
    </source>
</reference>
<sequence>MFQWVRCAIILGDSQGSAIHQEFVCHHSFGEGDPLPFILGSSSDLTSHVLKAFLKTFEMGQPVKRDLLGNWWGASSLLPVGGTGTGIASSASSREPPHQREWPLVWGPEPLPISES</sequence>